<feature type="transmembrane region" description="Helical" evidence="1">
    <location>
        <begin position="318"/>
        <end position="335"/>
    </location>
</feature>
<name>A0A1H4AMH0_9BACT</name>
<sequence>MLELNKRDAELIENAIRSWQQESLISEEQGRSLKQSIKVVSADWQSLSLYIFIGAVSCALMSFGALILDEKWIEILKRKLSLTDGVIAGLFLLLSAFLCYQGWKRNKQQSFYSFNRELFWLLPVLSIGVFVVYAGKSVGYFDKNYGLFWLLATFCYGITGIVFRSRLLWLATLLSLIPSYVKLSTWISHDEHLFLGMNLPCRMVLLAALIILLGWVLRRQRVYQPIADMTWNGGWLLFLVSGWLISIFGNCGTWEEWQQLRQVHLLQWVVWYTIQCIAVLLLGSRLKDEFLRDLGMLFLLLDLYTRYFEYLWDFTNKGLFFGVLALLGWWTGKLVERRMRKRS</sequence>
<feature type="transmembrane region" description="Helical" evidence="1">
    <location>
        <begin position="80"/>
        <end position="103"/>
    </location>
</feature>
<feature type="transmembrane region" description="Helical" evidence="1">
    <location>
        <begin position="47"/>
        <end position="68"/>
    </location>
</feature>
<dbReference type="RefSeq" id="WP_089760485.1">
    <property type="nucleotide sequence ID" value="NZ_BKAT01000009.1"/>
</dbReference>
<gene>
    <name evidence="2" type="ORF">SAMN05660909_01648</name>
</gene>
<keyword evidence="1" id="KW-1133">Transmembrane helix</keyword>
<reference evidence="3" key="1">
    <citation type="submission" date="2016-10" db="EMBL/GenBank/DDBJ databases">
        <authorList>
            <person name="Varghese N."/>
            <person name="Submissions S."/>
        </authorList>
    </citation>
    <scope>NUCLEOTIDE SEQUENCE [LARGE SCALE GENOMIC DNA]</scope>
    <source>
        <strain evidence="3">DSM 23920</strain>
    </source>
</reference>
<feature type="transmembrane region" description="Helical" evidence="1">
    <location>
        <begin position="147"/>
        <end position="177"/>
    </location>
</feature>
<evidence type="ECO:0008006" key="4">
    <source>
        <dbReference type="Google" id="ProtNLM"/>
    </source>
</evidence>
<keyword evidence="1" id="KW-0472">Membrane</keyword>
<dbReference type="EMBL" id="FNRL01000006">
    <property type="protein sequence ID" value="SEA36884.1"/>
    <property type="molecule type" value="Genomic_DNA"/>
</dbReference>
<accession>A0A1H4AMH0</accession>
<keyword evidence="3" id="KW-1185">Reference proteome</keyword>
<evidence type="ECO:0000313" key="2">
    <source>
        <dbReference type="EMBL" id="SEA36884.1"/>
    </source>
</evidence>
<proteinExistence type="predicted"/>
<protein>
    <recommendedName>
        <fullName evidence="4">DUF2157 domain-containing protein</fullName>
    </recommendedName>
</protein>
<dbReference type="OrthoDB" id="1120077at2"/>
<feature type="transmembrane region" description="Helical" evidence="1">
    <location>
        <begin position="197"/>
        <end position="217"/>
    </location>
</feature>
<feature type="transmembrane region" description="Helical" evidence="1">
    <location>
        <begin position="229"/>
        <end position="249"/>
    </location>
</feature>
<evidence type="ECO:0000256" key="1">
    <source>
        <dbReference type="SAM" id="Phobius"/>
    </source>
</evidence>
<dbReference type="STRING" id="408074.SAMN05660909_01648"/>
<feature type="transmembrane region" description="Helical" evidence="1">
    <location>
        <begin position="118"/>
        <end position="135"/>
    </location>
</feature>
<organism evidence="2 3">
    <name type="scientific">Chitinophaga terrae</name>
    <name type="common">ex Kim and Jung 2007</name>
    <dbReference type="NCBI Taxonomy" id="408074"/>
    <lineage>
        <taxon>Bacteria</taxon>
        <taxon>Pseudomonadati</taxon>
        <taxon>Bacteroidota</taxon>
        <taxon>Chitinophagia</taxon>
        <taxon>Chitinophagales</taxon>
        <taxon>Chitinophagaceae</taxon>
        <taxon>Chitinophaga</taxon>
    </lineage>
</organism>
<dbReference type="Proteomes" id="UP000199656">
    <property type="component" value="Unassembled WGS sequence"/>
</dbReference>
<feature type="transmembrane region" description="Helical" evidence="1">
    <location>
        <begin position="294"/>
        <end position="312"/>
    </location>
</feature>
<dbReference type="AlphaFoldDB" id="A0A1H4AMH0"/>
<feature type="transmembrane region" description="Helical" evidence="1">
    <location>
        <begin position="265"/>
        <end position="282"/>
    </location>
</feature>
<evidence type="ECO:0000313" key="3">
    <source>
        <dbReference type="Proteomes" id="UP000199656"/>
    </source>
</evidence>
<keyword evidence="1" id="KW-0812">Transmembrane</keyword>